<keyword evidence="3" id="KW-0808">Transferase</keyword>
<keyword evidence="4" id="KW-1185">Reference proteome</keyword>
<evidence type="ECO:0000259" key="2">
    <source>
        <dbReference type="Pfam" id="PF04230"/>
    </source>
</evidence>
<name>A0A5M6DGT6_9BACT</name>
<dbReference type="PROSITE" id="PS51318">
    <property type="entry name" value="TAT"/>
    <property type="match status" value="1"/>
</dbReference>
<evidence type="ECO:0000313" key="3">
    <source>
        <dbReference type="EMBL" id="KAA5546764.1"/>
    </source>
</evidence>
<evidence type="ECO:0000313" key="4">
    <source>
        <dbReference type="Proteomes" id="UP000323426"/>
    </source>
</evidence>
<dbReference type="InterPro" id="IPR007345">
    <property type="entry name" value="Polysacch_pyruvyl_Trfase"/>
</dbReference>
<dbReference type="PANTHER" id="PTHR36836">
    <property type="entry name" value="COLANIC ACID BIOSYNTHESIS PROTEIN WCAK"/>
    <property type="match status" value="1"/>
</dbReference>
<dbReference type="PANTHER" id="PTHR36836:SF1">
    <property type="entry name" value="COLANIC ACID BIOSYNTHESIS PROTEIN WCAK"/>
    <property type="match status" value="1"/>
</dbReference>
<accession>A0A5M6DGT6</accession>
<dbReference type="InterPro" id="IPR006311">
    <property type="entry name" value="TAT_signal"/>
</dbReference>
<dbReference type="Proteomes" id="UP000323426">
    <property type="component" value="Unassembled WGS sequence"/>
</dbReference>
<evidence type="ECO:0000256" key="1">
    <source>
        <dbReference type="SAM" id="MobiDB-lite"/>
    </source>
</evidence>
<sequence length="445" mass="50165">MTSNRREFIKNSGKLVAGSLLLPTVGAAFTQPMKTLAPKKIFLKSAWATSNIGDIGHTPGTLRILEEHYPEAEVTLWPSVVNAEVEAMLSKRFPKVRIVKGSLQQGEGEPFNPVILKEFQDTDLFLYNSGMHFNFGLFNYDWNSKIGLVTQFLLCQELGKPYGLYGHSFDKFAEPSPIIFRQVLNKAAFIYCRDSASLDYLKEHGVKAPIMEFGPDGCFGIDTLDEPKGLAYLKANGLKEKEFLTVIIRSHTPKPNTSPDTKDKLNPPQATPEQKAQDQVRFEKMNALITAWVRQTQKKVLIAPEVFKEMTAAKTMVFDQQPADVQKYIVVRDTFWNADEALSVYKRAHTVVGMEPHSLIMALAVGVPVIHTCPFTYGKKGWMFKDIGLGEWLFDIDKAPKEDIINTMLAIHKDYKAARQKAAQGMNFVKQRQKDTVQTIRKVMV</sequence>
<dbReference type="RefSeq" id="WP_150088365.1">
    <property type="nucleotide sequence ID" value="NZ_VWSF01000006.1"/>
</dbReference>
<organism evidence="3 4">
    <name type="scientific">Adhaeribacter rhizoryzae</name>
    <dbReference type="NCBI Taxonomy" id="2607907"/>
    <lineage>
        <taxon>Bacteria</taxon>
        <taxon>Pseudomonadati</taxon>
        <taxon>Bacteroidota</taxon>
        <taxon>Cytophagia</taxon>
        <taxon>Cytophagales</taxon>
        <taxon>Hymenobacteraceae</taxon>
        <taxon>Adhaeribacter</taxon>
    </lineage>
</organism>
<gene>
    <name evidence="3" type="ORF">F0145_10535</name>
</gene>
<dbReference type="GO" id="GO:0016740">
    <property type="term" value="F:transferase activity"/>
    <property type="evidence" value="ECO:0007669"/>
    <property type="project" value="UniProtKB-KW"/>
</dbReference>
<dbReference type="AlphaFoldDB" id="A0A5M6DGT6"/>
<feature type="domain" description="Polysaccharide pyruvyl transferase" evidence="2">
    <location>
        <begin position="51"/>
        <end position="371"/>
    </location>
</feature>
<proteinExistence type="predicted"/>
<comment type="caution">
    <text evidence="3">The sequence shown here is derived from an EMBL/GenBank/DDBJ whole genome shotgun (WGS) entry which is preliminary data.</text>
</comment>
<dbReference type="EMBL" id="VWSF01000006">
    <property type="protein sequence ID" value="KAA5546764.1"/>
    <property type="molecule type" value="Genomic_DNA"/>
</dbReference>
<feature type="region of interest" description="Disordered" evidence="1">
    <location>
        <begin position="250"/>
        <end position="278"/>
    </location>
</feature>
<protein>
    <submittedName>
        <fullName evidence="3">Polysaccharide pyruvyl transferase family protein</fullName>
    </submittedName>
</protein>
<dbReference type="Pfam" id="PF04230">
    <property type="entry name" value="PS_pyruv_trans"/>
    <property type="match status" value="1"/>
</dbReference>
<reference evidence="3 4" key="1">
    <citation type="submission" date="2019-09" db="EMBL/GenBank/DDBJ databases">
        <title>Genome sequence and assembly of Adhaeribacter sp.</title>
        <authorList>
            <person name="Chhetri G."/>
        </authorList>
    </citation>
    <scope>NUCLEOTIDE SEQUENCE [LARGE SCALE GENOMIC DNA]</scope>
    <source>
        <strain evidence="3 4">DK36</strain>
    </source>
</reference>